<protein>
    <submittedName>
        <fullName evidence="3">Uncharacterized protein</fullName>
    </submittedName>
</protein>
<sequence length="275" mass="29942">MPAHVPLVAYAIARWLRLREYASGIVPNISTSRCITSSQPENPLDSSTFLLYSLLGVLLFFCVAFLVTILRPYFVRRGPESQSRGHAVASSSSHASAPASQAAASSVPRATSPPRVNLAPAKKFLRRAVALATPYLPRAGSPSLPDSSEPRVPGHIGRTLLHKRTIHAVTKRFQSAANNPGDSTMATYRSFEDVGCGDTLSEPSALVSTRQDPQAGDIYLHVPTRRADAGDATLWVWTEDSDWVHAHPGFSHPTRHEYVLDLSRNLEVTWAPKAT</sequence>
<feature type="compositionally biased region" description="Low complexity" evidence="1">
    <location>
        <begin position="84"/>
        <end position="110"/>
    </location>
</feature>
<evidence type="ECO:0000256" key="1">
    <source>
        <dbReference type="SAM" id="MobiDB-lite"/>
    </source>
</evidence>
<evidence type="ECO:0000313" key="4">
    <source>
        <dbReference type="Proteomes" id="UP000292702"/>
    </source>
</evidence>
<keyword evidence="2" id="KW-0472">Membrane</keyword>
<keyword evidence="2" id="KW-0812">Transmembrane</keyword>
<evidence type="ECO:0000313" key="3">
    <source>
        <dbReference type="EMBL" id="TCD71729.1"/>
    </source>
</evidence>
<reference evidence="3 4" key="1">
    <citation type="submission" date="2018-11" db="EMBL/GenBank/DDBJ databases">
        <title>Genome assembly of Steccherinum ochraceum LE-BIN_3174, the white-rot fungus of the Steccherinaceae family (The Residual Polyporoid clade, Polyporales, Basidiomycota).</title>
        <authorList>
            <person name="Fedorova T.V."/>
            <person name="Glazunova O.A."/>
            <person name="Landesman E.O."/>
            <person name="Moiseenko K.V."/>
            <person name="Psurtseva N.V."/>
            <person name="Savinova O.S."/>
            <person name="Shakhova N.V."/>
            <person name="Tyazhelova T.V."/>
            <person name="Vasina D.V."/>
        </authorList>
    </citation>
    <scope>NUCLEOTIDE SEQUENCE [LARGE SCALE GENOMIC DNA]</scope>
    <source>
        <strain evidence="3 4">LE-BIN_3174</strain>
    </source>
</reference>
<keyword evidence="2" id="KW-1133">Transmembrane helix</keyword>
<organism evidence="3 4">
    <name type="scientific">Steccherinum ochraceum</name>
    <dbReference type="NCBI Taxonomy" id="92696"/>
    <lineage>
        <taxon>Eukaryota</taxon>
        <taxon>Fungi</taxon>
        <taxon>Dikarya</taxon>
        <taxon>Basidiomycota</taxon>
        <taxon>Agaricomycotina</taxon>
        <taxon>Agaricomycetes</taxon>
        <taxon>Polyporales</taxon>
        <taxon>Steccherinaceae</taxon>
        <taxon>Steccherinum</taxon>
    </lineage>
</organism>
<proteinExistence type="predicted"/>
<evidence type="ECO:0000256" key="2">
    <source>
        <dbReference type="SAM" id="Phobius"/>
    </source>
</evidence>
<comment type="caution">
    <text evidence="3">The sequence shown here is derived from an EMBL/GenBank/DDBJ whole genome shotgun (WGS) entry which is preliminary data.</text>
</comment>
<feature type="transmembrane region" description="Helical" evidence="2">
    <location>
        <begin position="49"/>
        <end position="74"/>
    </location>
</feature>
<name>A0A4R0RZ72_9APHY</name>
<keyword evidence="4" id="KW-1185">Reference proteome</keyword>
<accession>A0A4R0RZ72</accession>
<dbReference type="Proteomes" id="UP000292702">
    <property type="component" value="Unassembled WGS sequence"/>
</dbReference>
<dbReference type="EMBL" id="RWJN01000003">
    <property type="protein sequence ID" value="TCD71729.1"/>
    <property type="molecule type" value="Genomic_DNA"/>
</dbReference>
<feature type="region of interest" description="Disordered" evidence="1">
    <location>
        <begin position="84"/>
        <end position="115"/>
    </location>
</feature>
<gene>
    <name evidence="3" type="ORF">EIP91_005495</name>
</gene>
<dbReference type="AlphaFoldDB" id="A0A4R0RZ72"/>